<dbReference type="GO" id="GO:0016020">
    <property type="term" value="C:membrane"/>
    <property type="evidence" value="ECO:0007669"/>
    <property type="project" value="UniProtKB-SubCell"/>
</dbReference>
<feature type="domain" description="EamA" evidence="6">
    <location>
        <begin position="6"/>
        <end position="131"/>
    </location>
</feature>
<organism evidence="7">
    <name type="scientific">hydrothermal vent metagenome</name>
    <dbReference type="NCBI Taxonomy" id="652676"/>
    <lineage>
        <taxon>unclassified sequences</taxon>
        <taxon>metagenomes</taxon>
        <taxon>ecological metagenomes</taxon>
    </lineage>
</organism>
<feature type="transmembrane region" description="Helical" evidence="5">
    <location>
        <begin position="115"/>
        <end position="135"/>
    </location>
</feature>
<dbReference type="EMBL" id="UOFW01000214">
    <property type="protein sequence ID" value="VAX07716.1"/>
    <property type="molecule type" value="Genomic_DNA"/>
</dbReference>
<evidence type="ECO:0000256" key="3">
    <source>
        <dbReference type="ARBA" id="ARBA00022989"/>
    </source>
</evidence>
<dbReference type="AlphaFoldDB" id="A0A3B1AP50"/>
<feature type="transmembrane region" description="Helical" evidence="5">
    <location>
        <begin position="33"/>
        <end position="53"/>
    </location>
</feature>
<dbReference type="PANTHER" id="PTHR32322:SF2">
    <property type="entry name" value="EAMA DOMAIN-CONTAINING PROTEIN"/>
    <property type="match status" value="1"/>
</dbReference>
<dbReference type="InterPro" id="IPR000620">
    <property type="entry name" value="EamA_dom"/>
</dbReference>
<evidence type="ECO:0000259" key="6">
    <source>
        <dbReference type="Pfam" id="PF00892"/>
    </source>
</evidence>
<feature type="transmembrane region" description="Helical" evidence="5">
    <location>
        <begin position="235"/>
        <end position="255"/>
    </location>
</feature>
<accession>A0A3B1AP50</accession>
<sequence length="294" mass="32858">MPIHHILFGFVVSLVWGVNFVVMKIGLEHLSPFFFMALRFAIVFLILFPWLRIVNGKMKLIFAVGLCLGGLHFAFAIMGLKLTENVTSIIIIVQMHVPLTLIMAHFLLKERLSYWRGSGIIVAFIGVLIISFDPAIMHERIAIVVIFGATMLYSIGAILMRQLQNVGVLNTQAWTAIFGVPILLSLSVFFEADQLEQVMTLNMEGWGAVFYTAVLSSVVGYGGMNFLLKRHPVPLIAPIFLSTPLFATAAAVIVFDEVLTTRFYIGTGLTLIGLAVIHLRDWWKKRQIVQELLP</sequence>
<dbReference type="InterPro" id="IPR037185">
    <property type="entry name" value="EmrE-like"/>
</dbReference>
<gene>
    <name evidence="7" type="ORF">MNBD_ALPHA03-1371</name>
</gene>
<feature type="transmembrane region" description="Helical" evidence="5">
    <location>
        <begin position="7"/>
        <end position="27"/>
    </location>
</feature>
<dbReference type="PANTHER" id="PTHR32322">
    <property type="entry name" value="INNER MEMBRANE TRANSPORTER"/>
    <property type="match status" value="1"/>
</dbReference>
<feature type="transmembrane region" description="Helical" evidence="5">
    <location>
        <begin position="60"/>
        <end position="80"/>
    </location>
</feature>
<keyword evidence="4 5" id="KW-0472">Membrane</keyword>
<protein>
    <submittedName>
        <fullName evidence="7">Permease of the drug/metabolite transporter (DMT) superfamily</fullName>
    </submittedName>
</protein>
<feature type="transmembrane region" description="Helical" evidence="5">
    <location>
        <begin position="172"/>
        <end position="190"/>
    </location>
</feature>
<evidence type="ECO:0000256" key="4">
    <source>
        <dbReference type="ARBA" id="ARBA00023136"/>
    </source>
</evidence>
<dbReference type="Pfam" id="PF00892">
    <property type="entry name" value="EamA"/>
    <property type="match status" value="2"/>
</dbReference>
<keyword evidence="3 5" id="KW-1133">Transmembrane helix</keyword>
<feature type="transmembrane region" description="Helical" evidence="5">
    <location>
        <begin position="141"/>
        <end position="160"/>
    </location>
</feature>
<evidence type="ECO:0000256" key="1">
    <source>
        <dbReference type="ARBA" id="ARBA00004141"/>
    </source>
</evidence>
<proteinExistence type="predicted"/>
<keyword evidence="2 5" id="KW-0812">Transmembrane</keyword>
<feature type="transmembrane region" description="Helical" evidence="5">
    <location>
        <begin position="261"/>
        <end position="279"/>
    </location>
</feature>
<evidence type="ECO:0000256" key="2">
    <source>
        <dbReference type="ARBA" id="ARBA00022692"/>
    </source>
</evidence>
<feature type="transmembrane region" description="Helical" evidence="5">
    <location>
        <begin position="86"/>
        <end position="108"/>
    </location>
</feature>
<comment type="subcellular location">
    <subcellularLocation>
        <location evidence="1">Membrane</location>
        <topology evidence="1">Multi-pass membrane protein</topology>
    </subcellularLocation>
</comment>
<evidence type="ECO:0000256" key="5">
    <source>
        <dbReference type="SAM" id="Phobius"/>
    </source>
</evidence>
<evidence type="ECO:0000313" key="7">
    <source>
        <dbReference type="EMBL" id="VAX07716.1"/>
    </source>
</evidence>
<dbReference type="SUPFAM" id="SSF103481">
    <property type="entry name" value="Multidrug resistance efflux transporter EmrE"/>
    <property type="match status" value="2"/>
</dbReference>
<feature type="transmembrane region" description="Helical" evidence="5">
    <location>
        <begin position="210"/>
        <end position="228"/>
    </location>
</feature>
<name>A0A3B1AP50_9ZZZZ</name>
<feature type="domain" description="EamA" evidence="6">
    <location>
        <begin position="141"/>
        <end position="277"/>
    </location>
</feature>
<dbReference type="InterPro" id="IPR050638">
    <property type="entry name" value="AA-Vitamin_Transporters"/>
</dbReference>
<reference evidence="7" key="1">
    <citation type="submission" date="2018-06" db="EMBL/GenBank/DDBJ databases">
        <authorList>
            <person name="Zhirakovskaya E."/>
        </authorList>
    </citation>
    <scope>NUCLEOTIDE SEQUENCE</scope>
</reference>